<sequence>MYVVKNRKYLGCHASVDFLRAFLAARCFSSSLVFSAAAPSISPCSSSLTSGLSLLSVGQSSPFISRCISFRDIENSGEEIFSILPGIRDKAFNSMQVPVVKASWLEAEVCLETCSTVTRHLHASVLLYPQFAHDHVMDATVHVTPGVSFTPSVKTSVWDELTRGTRSAGCLRETLTPGGGGKPEPNHTDDFNSYSFLLKSNKIHYFQLYIAYITGQKCFQITWLRVTSSAYIFSSLKSQLTNEQQDIFTYFLAYFESSVDFTSGNIKGMKDARSAITTSVSPCLAEYRSDSSDSNPTSSALDAMVSLNYCTKFTYPKLRHR</sequence>
<keyword evidence="2" id="KW-1185">Reference proteome</keyword>
<gene>
    <name evidence="1" type="ORF">LSINAPIS_LOCUS15223</name>
</gene>
<dbReference type="AlphaFoldDB" id="A0A5E4R7E9"/>
<dbReference type="EMBL" id="FZQP02007014">
    <property type="protein sequence ID" value="VVD05748.1"/>
    <property type="molecule type" value="Genomic_DNA"/>
</dbReference>
<accession>A0A5E4R7E9</accession>
<name>A0A5E4R7E9_9NEOP</name>
<protein>
    <submittedName>
        <fullName evidence="1">Uncharacterized protein</fullName>
    </submittedName>
</protein>
<evidence type="ECO:0000313" key="1">
    <source>
        <dbReference type="EMBL" id="VVD05748.1"/>
    </source>
</evidence>
<dbReference type="Proteomes" id="UP000324832">
    <property type="component" value="Unassembled WGS sequence"/>
</dbReference>
<proteinExistence type="predicted"/>
<reference evidence="1 2" key="1">
    <citation type="submission" date="2017-07" db="EMBL/GenBank/DDBJ databases">
        <authorList>
            <person name="Talla V."/>
            <person name="Backstrom N."/>
        </authorList>
    </citation>
    <scope>NUCLEOTIDE SEQUENCE [LARGE SCALE GENOMIC DNA]</scope>
</reference>
<evidence type="ECO:0000313" key="2">
    <source>
        <dbReference type="Proteomes" id="UP000324832"/>
    </source>
</evidence>
<organism evidence="1 2">
    <name type="scientific">Leptidea sinapis</name>
    <dbReference type="NCBI Taxonomy" id="189913"/>
    <lineage>
        <taxon>Eukaryota</taxon>
        <taxon>Metazoa</taxon>
        <taxon>Ecdysozoa</taxon>
        <taxon>Arthropoda</taxon>
        <taxon>Hexapoda</taxon>
        <taxon>Insecta</taxon>
        <taxon>Pterygota</taxon>
        <taxon>Neoptera</taxon>
        <taxon>Endopterygota</taxon>
        <taxon>Lepidoptera</taxon>
        <taxon>Glossata</taxon>
        <taxon>Ditrysia</taxon>
        <taxon>Papilionoidea</taxon>
        <taxon>Pieridae</taxon>
        <taxon>Dismorphiinae</taxon>
        <taxon>Leptidea</taxon>
    </lineage>
</organism>